<reference evidence="1 2" key="1">
    <citation type="journal article" date="2017" name="ISME J.">
        <title>Potential for microbial H2 and metal transformations associated with novel bacteria and archaea in deep terrestrial subsurface sediments.</title>
        <authorList>
            <person name="Hernsdorf A.W."/>
            <person name="Amano Y."/>
            <person name="Miyakawa K."/>
            <person name="Ise K."/>
            <person name="Suzuki Y."/>
            <person name="Anantharaman K."/>
            <person name="Probst A."/>
            <person name="Burstein D."/>
            <person name="Thomas B.C."/>
            <person name="Banfield J.F."/>
        </authorList>
    </citation>
    <scope>NUCLEOTIDE SEQUENCE [LARGE SCALE GENOMIC DNA]</scope>
    <source>
        <strain evidence="1">HGW-Kuenenbacteria-1</strain>
    </source>
</reference>
<feature type="non-terminal residue" evidence="1">
    <location>
        <position position="37"/>
    </location>
</feature>
<gene>
    <name evidence="1" type="ORF">CVV26_03470</name>
</gene>
<name>A0A2N1UMM6_9BACT</name>
<dbReference type="Proteomes" id="UP000233414">
    <property type="component" value="Unassembled WGS sequence"/>
</dbReference>
<dbReference type="AlphaFoldDB" id="A0A2N1UMM6"/>
<evidence type="ECO:0000313" key="2">
    <source>
        <dbReference type="Proteomes" id="UP000233414"/>
    </source>
</evidence>
<dbReference type="EMBL" id="PGYQ01000026">
    <property type="protein sequence ID" value="PKL71950.1"/>
    <property type="molecule type" value="Genomic_DNA"/>
</dbReference>
<protein>
    <submittedName>
        <fullName evidence="1">UMP kinase</fullName>
    </submittedName>
</protein>
<comment type="caution">
    <text evidence="1">The sequence shown here is derived from an EMBL/GenBank/DDBJ whole genome shotgun (WGS) entry which is preliminary data.</text>
</comment>
<organism evidence="1 2">
    <name type="scientific">Candidatus Kuenenbacteria bacterium HGW-Kuenenbacteria-1</name>
    <dbReference type="NCBI Taxonomy" id="2013812"/>
    <lineage>
        <taxon>Bacteria</taxon>
        <taxon>Candidatus Kueneniibacteriota</taxon>
    </lineage>
</organism>
<dbReference type="GO" id="GO:0016301">
    <property type="term" value="F:kinase activity"/>
    <property type="evidence" value="ECO:0007669"/>
    <property type="project" value="UniProtKB-KW"/>
</dbReference>
<evidence type="ECO:0000313" key="1">
    <source>
        <dbReference type="EMBL" id="PKL71950.1"/>
    </source>
</evidence>
<accession>A0A2N1UMM6</accession>
<sequence>MKKEIIIISLGGSLIVPNEIDFNFLKNFRKLILKYLK</sequence>
<keyword evidence="1" id="KW-0418">Kinase</keyword>
<keyword evidence="1" id="KW-0808">Transferase</keyword>
<proteinExistence type="predicted"/>